<name>A0A8B8GMU9_9HEMI</name>
<feature type="chain" id="PRO_5034682904" evidence="2">
    <location>
        <begin position="25"/>
        <end position="270"/>
    </location>
</feature>
<dbReference type="RefSeq" id="XP_025424584.1">
    <property type="nucleotide sequence ID" value="XM_025568799.1"/>
</dbReference>
<reference evidence="4" key="1">
    <citation type="submission" date="2025-08" db="UniProtKB">
        <authorList>
            <consortium name="RefSeq"/>
        </authorList>
    </citation>
    <scope>IDENTIFICATION</scope>
    <source>
        <tissue evidence="4">Whole body</tissue>
    </source>
</reference>
<keyword evidence="2" id="KW-0732">Signal</keyword>
<evidence type="ECO:0000256" key="2">
    <source>
        <dbReference type="SAM" id="SignalP"/>
    </source>
</evidence>
<evidence type="ECO:0000256" key="1">
    <source>
        <dbReference type="SAM" id="Phobius"/>
    </source>
</evidence>
<accession>A0A8B8GMU9</accession>
<sequence length="270" mass="30378">MKSVVISYSVVLSLLGLLCCLGQANENFSPRVLVLLKESDNLFDNSVDNNFNSVISPSDYYYNPSRHVQLWNKVFDNLRKRINVLGHFFRDVDKIPVNSSPYIDRRFKKSISMRKPRHVNDNNTSVTTMPTTLNTISLNKSEISTNTNLTSTKMNIIDFQISTISTNNSYFNNNSTTSNPISVETTPLLVQQNVQNTSTNVNIDSVKPSSDISSSPQSCSYCSGKLIFLTAIVILAFGVTYIIYKKWQNRGSRTLYQVGNICSKRDESPV</sequence>
<protein>
    <submittedName>
        <fullName evidence="4">Uncharacterized protein LOC112693636</fullName>
    </submittedName>
</protein>
<dbReference type="OrthoDB" id="10492189at2759"/>
<keyword evidence="3" id="KW-1185">Reference proteome</keyword>
<keyword evidence="1" id="KW-0472">Membrane</keyword>
<dbReference type="GeneID" id="112693636"/>
<gene>
    <name evidence="4" type="primary">LOC112693636</name>
</gene>
<feature type="transmembrane region" description="Helical" evidence="1">
    <location>
        <begin position="226"/>
        <end position="244"/>
    </location>
</feature>
<keyword evidence="1" id="KW-0812">Transmembrane</keyword>
<proteinExistence type="predicted"/>
<evidence type="ECO:0000313" key="4">
    <source>
        <dbReference type="RefSeq" id="XP_025424584.1"/>
    </source>
</evidence>
<dbReference type="AlphaFoldDB" id="A0A8B8GMU9"/>
<feature type="signal peptide" evidence="2">
    <location>
        <begin position="1"/>
        <end position="24"/>
    </location>
</feature>
<dbReference type="Proteomes" id="UP000694846">
    <property type="component" value="Unplaced"/>
</dbReference>
<evidence type="ECO:0000313" key="3">
    <source>
        <dbReference type="Proteomes" id="UP000694846"/>
    </source>
</evidence>
<keyword evidence="1" id="KW-1133">Transmembrane helix</keyword>
<organism evidence="3 4">
    <name type="scientific">Sipha flava</name>
    <name type="common">yellow sugarcane aphid</name>
    <dbReference type="NCBI Taxonomy" id="143950"/>
    <lineage>
        <taxon>Eukaryota</taxon>
        <taxon>Metazoa</taxon>
        <taxon>Ecdysozoa</taxon>
        <taxon>Arthropoda</taxon>
        <taxon>Hexapoda</taxon>
        <taxon>Insecta</taxon>
        <taxon>Pterygota</taxon>
        <taxon>Neoptera</taxon>
        <taxon>Paraneoptera</taxon>
        <taxon>Hemiptera</taxon>
        <taxon>Sternorrhyncha</taxon>
        <taxon>Aphidomorpha</taxon>
        <taxon>Aphidoidea</taxon>
        <taxon>Aphididae</taxon>
        <taxon>Sipha</taxon>
    </lineage>
</organism>